<reference evidence="17" key="1">
    <citation type="submission" date="2016-08" db="EMBL/GenBank/DDBJ databases">
        <authorList>
            <person name="Varghese N."/>
            <person name="Submissions Spin"/>
        </authorList>
    </citation>
    <scope>NUCLEOTIDE SEQUENCE [LARGE SCALE GENOMIC DNA]</scope>
    <source>
        <strain evidence="17">ERR11</strain>
    </source>
</reference>
<comment type="pathway">
    <text evidence="2">Phospholipid metabolism; phosphatidylglycerol biosynthesis; phosphatidylglycerol from CDP-diacylglycerol: step 1/2.</text>
</comment>
<keyword evidence="10" id="KW-0443">Lipid metabolism</keyword>
<dbReference type="GO" id="GO:0008444">
    <property type="term" value="F:CDP-diacylglycerol-glycerol-3-phosphate 3-phosphatidyltransferase activity"/>
    <property type="evidence" value="ECO:0007669"/>
    <property type="project" value="UniProtKB-EC"/>
</dbReference>
<comment type="subcellular location">
    <subcellularLocation>
        <location evidence="1">Membrane</location>
        <topology evidence="1">Multi-pass membrane protein</topology>
    </subcellularLocation>
</comment>
<feature type="transmembrane region" description="Helical" evidence="15">
    <location>
        <begin position="35"/>
        <end position="53"/>
    </location>
</feature>
<sequence>MPGSAFVSIPNIITLGRIMLVPIIVWAIVSSQMEVAFAVFLIAGISDAVDGFLAKRFNMTSELGALLDPLADKALLVSIYMALGIWGAIPRWIVILVVSRDIMIVAAVIVSWLFDRPVEMKPSKVSKLNTVAQVAFAALVLAALAFGFKPAPYDIILMGLVTVFTLSSVSLYLVEWLRHMSTIEAK</sequence>
<evidence type="ECO:0000313" key="16">
    <source>
        <dbReference type="EMBL" id="SCB19767.1"/>
    </source>
</evidence>
<dbReference type="PIRSF" id="PIRSF000847">
    <property type="entry name" value="Phos_ph_gly_syn"/>
    <property type="match status" value="1"/>
</dbReference>
<comment type="catalytic activity">
    <reaction evidence="14">
        <text>a CDP-1,2-diacyl-sn-glycerol + sn-glycerol 3-phosphate = a 1,2-diacyl-sn-glycero-3-phospho-(1'-sn-glycero-3'-phosphate) + CMP + H(+)</text>
        <dbReference type="Rhea" id="RHEA:12593"/>
        <dbReference type="ChEBI" id="CHEBI:15378"/>
        <dbReference type="ChEBI" id="CHEBI:57597"/>
        <dbReference type="ChEBI" id="CHEBI:58332"/>
        <dbReference type="ChEBI" id="CHEBI:60110"/>
        <dbReference type="ChEBI" id="CHEBI:60377"/>
        <dbReference type="EC" id="2.7.8.5"/>
    </reaction>
</comment>
<protein>
    <recommendedName>
        <fullName evidence="6">CDP-diacylglycerol--glycerol-3-phosphate 3-phosphatidyltransferase</fullName>
        <ecNumber evidence="5">2.7.8.5</ecNumber>
    </recommendedName>
</protein>
<evidence type="ECO:0000256" key="9">
    <source>
        <dbReference type="ARBA" id="ARBA00022989"/>
    </source>
</evidence>
<evidence type="ECO:0000256" key="4">
    <source>
        <dbReference type="ARBA" id="ARBA00010441"/>
    </source>
</evidence>
<keyword evidence="9 15" id="KW-1133">Transmembrane helix</keyword>
<evidence type="ECO:0000256" key="14">
    <source>
        <dbReference type="ARBA" id="ARBA00048586"/>
    </source>
</evidence>
<dbReference type="Gene3D" id="1.20.120.1760">
    <property type="match status" value="1"/>
</dbReference>
<evidence type="ECO:0000256" key="7">
    <source>
        <dbReference type="ARBA" id="ARBA00022516"/>
    </source>
</evidence>
<dbReference type="GO" id="GO:0046474">
    <property type="term" value="P:glycerophospholipid biosynthetic process"/>
    <property type="evidence" value="ECO:0007669"/>
    <property type="project" value="TreeGrafter"/>
</dbReference>
<dbReference type="AlphaFoldDB" id="A0A1C3UWS9"/>
<dbReference type="InterPro" id="IPR004570">
    <property type="entry name" value="Phosphatidylglycerol_P_synth"/>
</dbReference>
<gene>
    <name evidence="16" type="ORF">GA0061098_1002510</name>
</gene>
<accession>A0A1C3UWS9</accession>
<dbReference type="PANTHER" id="PTHR14269:SF62">
    <property type="entry name" value="CDP-DIACYLGLYCEROL--GLYCEROL-3-PHOSPHATE 3-PHOSPHATIDYLTRANSFERASE 1, CHLOROPLASTIC"/>
    <property type="match status" value="1"/>
</dbReference>
<dbReference type="Proteomes" id="UP000199184">
    <property type="component" value="Unassembled WGS sequence"/>
</dbReference>
<feature type="transmembrane region" description="Helical" evidence="15">
    <location>
        <begin position="126"/>
        <end position="149"/>
    </location>
</feature>
<keyword evidence="17" id="KW-1185">Reference proteome</keyword>
<comment type="similarity">
    <text evidence="4">Belongs to the CDP-alcohol phosphatidyltransferase class-I family.</text>
</comment>
<evidence type="ECO:0000256" key="15">
    <source>
        <dbReference type="SAM" id="Phobius"/>
    </source>
</evidence>
<keyword evidence="8 15" id="KW-0812">Transmembrane</keyword>
<keyword evidence="7" id="KW-0444">Lipid biosynthesis</keyword>
<evidence type="ECO:0000256" key="10">
    <source>
        <dbReference type="ARBA" id="ARBA00023098"/>
    </source>
</evidence>
<proteinExistence type="inferred from homology"/>
<keyword evidence="13" id="KW-1208">Phospholipid metabolism</keyword>
<feature type="transmembrane region" description="Helical" evidence="15">
    <location>
        <begin position="155"/>
        <end position="174"/>
    </location>
</feature>
<evidence type="ECO:0000256" key="5">
    <source>
        <dbReference type="ARBA" id="ARBA00013170"/>
    </source>
</evidence>
<evidence type="ECO:0000256" key="12">
    <source>
        <dbReference type="ARBA" id="ARBA00023209"/>
    </source>
</evidence>
<dbReference type="Pfam" id="PF01066">
    <property type="entry name" value="CDP-OH_P_transf"/>
    <property type="match status" value="1"/>
</dbReference>
<evidence type="ECO:0000313" key="17">
    <source>
        <dbReference type="Proteomes" id="UP000199184"/>
    </source>
</evidence>
<keyword evidence="11 15" id="KW-0472">Membrane</keyword>
<evidence type="ECO:0000256" key="8">
    <source>
        <dbReference type="ARBA" id="ARBA00022692"/>
    </source>
</evidence>
<keyword evidence="12" id="KW-0594">Phospholipid biosynthesis</keyword>
<keyword evidence="16" id="KW-0808">Transferase</keyword>
<dbReference type="PANTHER" id="PTHR14269">
    <property type="entry name" value="CDP-DIACYLGLYCEROL--GLYCEROL-3-PHOSPHATE 3-PHOSPHATIDYLTRANSFERASE-RELATED"/>
    <property type="match status" value="1"/>
</dbReference>
<dbReference type="FunFam" id="1.20.120.1760:FF:000033">
    <property type="entry name" value="CDP-alcohol phosphatidyltransferase"/>
    <property type="match status" value="1"/>
</dbReference>
<evidence type="ECO:0000256" key="13">
    <source>
        <dbReference type="ARBA" id="ARBA00023264"/>
    </source>
</evidence>
<dbReference type="InterPro" id="IPR050324">
    <property type="entry name" value="CDP-alcohol_PTase-I"/>
</dbReference>
<name>A0A1C3UWS9_9BRAD</name>
<evidence type="ECO:0000256" key="6">
    <source>
        <dbReference type="ARBA" id="ARBA00014944"/>
    </source>
</evidence>
<dbReference type="InterPro" id="IPR000462">
    <property type="entry name" value="CDP-OH_P_trans"/>
</dbReference>
<evidence type="ECO:0000256" key="3">
    <source>
        <dbReference type="ARBA" id="ARBA00005189"/>
    </source>
</evidence>
<dbReference type="InterPro" id="IPR043130">
    <property type="entry name" value="CDP-OH_PTrfase_TM_dom"/>
</dbReference>
<feature type="transmembrane region" description="Helical" evidence="15">
    <location>
        <begin position="65"/>
        <end position="86"/>
    </location>
</feature>
<organism evidence="16 17">
    <name type="scientific">Bradyrhizobium shewense</name>
    <dbReference type="NCBI Taxonomy" id="1761772"/>
    <lineage>
        <taxon>Bacteria</taxon>
        <taxon>Pseudomonadati</taxon>
        <taxon>Pseudomonadota</taxon>
        <taxon>Alphaproteobacteria</taxon>
        <taxon>Hyphomicrobiales</taxon>
        <taxon>Nitrobacteraceae</taxon>
        <taxon>Bradyrhizobium</taxon>
    </lineage>
</organism>
<dbReference type="EC" id="2.7.8.5" evidence="5"/>
<evidence type="ECO:0000256" key="2">
    <source>
        <dbReference type="ARBA" id="ARBA00005042"/>
    </source>
</evidence>
<comment type="pathway">
    <text evidence="3">Lipid metabolism.</text>
</comment>
<dbReference type="GO" id="GO:0016020">
    <property type="term" value="C:membrane"/>
    <property type="evidence" value="ECO:0007669"/>
    <property type="project" value="UniProtKB-SubCell"/>
</dbReference>
<dbReference type="EMBL" id="FMAI01000002">
    <property type="protein sequence ID" value="SCB19767.1"/>
    <property type="molecule type" value="Genomic_DNA"/>
</dbReference>
<evidence type="ECO:0000256" key="11">
    <source>
        <dbReference type="ARBA" id="ARBA00023136"/>
    </source>
</evidence>
<evidence type="ECO:0000256" key="1">
    <source>
        <dbReference type="ARBA" id="ARBA00004141"/>
    </source>
</evidence>
<feature type="transmembrane region" description="Helical" evidence="15">
    <location>
        <begin position="12"/>
        <end position="29"/>
    </location>
</feature>